<protein>
    <submittedName>
        <fullName evidence="1">Uncharacterized protein</fullName>
    </submittedName>
</protein>
<gene>
    <name evidence="1" type="ORF">METZ01_LOCUS337512</name>
</gene>
<accession>A0A382QI64</accession>
<organism evidence="1">
    <name type="scientific">marine metagenome</name>
    <dbReference type="NCBI Taxonomy" id="408172"/>
    <lineage>
        <taxon>unclassified sequences</taxon>
        <taxon>metagenomes</taxon>
        <taxon>ecological metagenomes</taxon>
    </lineage>
</organism>
<reference evidence="1" key="1">
    <citation type="submission" date="2018-05" db="EMBL/GenBank/DDBJ databases">
        <authorList>
            <person name="Lanie J.A."/>
            <person name="Ng W.-L."/>
            <person name="Kazmierczak K.M."/>
            <person name="Andrzejewski T.M."/>
            <person name="Davidsen T.M."/>
            <person name="Wayne K.J."/>
            <person name="Tettelin H."/>
            <person name="Glass J.I."/>
            <person name="Rusch D."/>
            <person name="Podicherti R."/>
            <person name="Tsui H.-C.T."/>
            <person name="Winkler M.E."/>
        </authorList>
    </citation>
    <scope>NUCLEOTIDE SEQUENCE</scope>
</reference>
<evidence type="ECO:0000313" key="1">
    <source>
        <dbReference type="EMBL" id="SVC84658.1"/>
    </source>
</evidence>
<feature type="non-terminal residue" evidence="1">
    <location>
        <position position="127"/>
    </location>
</feature>
<dbReference type="EMBL" id="UINC01114387">
    <property type="protein sequence ID" value="SVC84658.1"/>
    <property type="molecule type" value="Genomic_DNA"/>
</dbReference>
<proteinExistence type="predicted"/>
<dbReference type="AlphaFoldDB" id="A0A382QI64"/>
<sequence>MSGEVEQQDGYYGIWFTLGQFAPSGDEQSPYGDKYSGGLGTYTAKHCPLAIYDDIVGKTFFVYGGARDERRHLLAMIGAYDHGTHRLCSPFVVHDKETVDDHHDNPSIAQDENGYLWVFVSGRGRAR</sequence>
<name>A0A382QI64_9ZZZZ</name>